<keyword evidence="2" id="KW-1185">Reference proteome</keyword>
<organism evidence="1 2">
    <name type="scientific">Pisolithus tinctorius Marx 270</name>
    <dbReference type="NCBI Taxonomy" id="870435"/>
    <lineage>
        <taxon>Eukaryota</taxon>
        <taxon>Fungi</taxon>
        <taxon>Dikarya</taxon>
        <taxon>Basidiomycota</taxon>
        <taxon>Agaricomycotina</taxon>
        <taxon>Agaricomycetes</taxon>
        <taxon>Agaricomycetidae</taxon>
        <taxon>Boletales</taxon>
        <taxon>Sclerodermatineae</taxon>
        <taxon>Pisolithaceae</taxon>
        <taxon>Pisolithus</taxon>
    </lineage>
</organism>
<evidence type="ECO:0000313" key="1">
    <source>
        <dbReference type="EMBL" id="KIO10401.1"/>
    </source>
</evidence>
<name>A0A0C3PNH1_PISTI</name>
<proteinExistence type="predicted"/>
<accession>A0A0C3PNH1</accession>
<protein>
    <submittedName>
        <fullName evidence="1">Uncharacterized protein</fullName>
    </submittedName>
</protein>
<gene>
    <name evidence="1" type="ORF">M404DRAFT_995584</name>
</gene>
<reference evidence="2" key="2">
    <citation type="submission" date="2015-01" db="EMBL/GenBank/DDBJ databases">
        <title>Evolutionary Origins and Diversification of the Mycorrhizal Mutualists.</title>
        <authorList>
            <consortium name="DOE Joint Genome Institute"/>
            <consortium name="Mycorrhizal Genomics Consortium"/>
            <person name="Kohler A."/>
            <person name="Kuo A."/>
            <person name="Nagy L.G."/>
            <person name="Floudas D."/>
            <person name="Copeland A."/>
            <person name="Barry K.W."/>
            <person name="Cichocki N."/>
            <person name="Veneault-Fourrey C."/>
            <person name="LaButti K."/>
            <person name="Lindquist E.A."/>
            <person name="Lipzen A."/>
            <person name="Lundell T."/>
            <person name="Morin E."/>
            <person name="Murat C."/>
            <person name="Riley R."/>
            <person name="Ohm R."/>
            <person name="Sun H."/>
            <person name="Tunlid A."/>
            <person name="Henrissat B."/>
            <person name="Grigoriev I.V."/>
            <person name="Hibbett D.S."/>
            <person name="Martin F."/>
        </authorList>
    </citation>
    <scope>NUCLEOTIDE SEQUENCE [LARGE SCALE GENOMIC DNA]</scope>
    <source>
        <strain evidence="2">Marx 270</strain>
    </source>
</reference>
<dbReference type="InParanoid" id="A0A0C3PNH1"/>
<dbReference type="HOGENOM" id="CLU_2074145_0_0_1"/>
<evidence type="ECO:0000313" key="2">
    <source>
        <dbReference type="Proteomes" id="UP000054217"/>
    </source>
</evidence>
<dbReference type="EMBL" id="KN831952">
    <property type="protein sequence ID" value="KIO10401.1"/>
    <property type="molecule type" value="Genomic_DNA"/>
</dbReference>
<reference evidence="1 2" key="1">
    <citation type="submission" date="2014-04" db="EMBL/GenBank/DDBJ databases">
        <authorList>
            <consortium name="DOE Joint Genome Institute"/>
            <person name="Kuo A."/>
            <person name="Kohler A."/>
            <person name="Costa M.D."/>
            <person name="Nagy L.G."/>
            <person name="Floudas D."/>
            <person name="Copeland A."/>
            <person name="Barry K.W."/>
            <person name="Cichocki N."/>
            <person name="Veneault-Fourrey C."/>
            <person name="LaButti K."/>
            <person name="Lindquist E.A."/>
            <person name="Lipzen A."/>
            <person name="Lundell T."/>
            <person name="Morin E."/>
            <person name="Murat C."/>
            <person name="Sun H."/>
            <person name="Tunlid A."/>
            <person name="Henrissat B."/>
            <person name="Grigoriev I.V."/>
            <person name="Hibbett D.S."/>
            <person name="Martin F."/>
            <person name="Nordberg H.P."/>
            <person name="Cantor M.N."/>
            <person name="Hua S.X."/>
        </authorList>
    </citation>
    <scope>NUCLEOTIDE SEQUENCE [LARGE SCALE GENOMIC DNA]</scope>
    <source>
        <strain evidence="1 2">Marx 270</strain>
    </source>
</reference>
<sequence>MPTYVYQNVYNNDKNKFALQPQPYRPSKNVLGCNVPGSTLHSRWPILSTAKIIPLSTTNVNKVRVGNGGRITRRHGPTKSRSQLAYTASIRWASDPPQIGCVVPYGNVWQPGRRAQIA</sequence>
<dbReference type="AlphaFoldDB" id="A0A0C3PNH1"/>
<dbReference type="Proteomes" id="UP000054217">
    <property type="component" value="Unassembled WGS sequence"/>
</dbReference>